<dbReference type="RefSeq" id="WP_209468074.1">
    <property type="nucleotide sequence ID" value="NZ_JAGGLG010000041.1"/>
</dbReference>
<evidence type="ECO:0000256" key="3">
    <source>
        <dbReference type="ARBA" id="ARBA00022723"/>
    </source>
</evidence>
<evidence type="ECO:0000256" key="1">
    <source>
        <dbReference type="ARBA" id="ARBA00001947"/>
    </source>
</evidence>
<dbReference type="InterPro" id="IPR013785">
    <property type="entry name" value="Aldolase_TIM"/>
</dbReference>
<comment type="caution">
    <text evidence="5">The sequence shown here is derived from an EMBL/GenBank/DDBJ whole genome shotgun (WGS) entry which is preliminary data.</text>
</comment>
<comment type="cofactor">
    <cofactor evidence="1">
        <name>Zn(2+)</name>
        <dbReference type="ChEBI" id="CHEBI:29105"/>
    </cofactor>
</comment>
<evidence type="ECO:0000256" key="2">
    <source>
        <dbReference type="ARBA" id="ARBA00022679"/>
    </source>
</evidence>
<keyword evidence="4" id="KW-0862">Zinc</keyword>
<protein>
    <submittedName>
        <fullName evidence="5">3-keto-5-aminohexanoate cleavage enzyme</fullName>
    </submittedName>
</protein>
<dbReference type="PANTHER" id="PTHR37418:SF2">
    <property type="entry name" value="3-KETO-5-AMINOHEXANOATE CLEAVAGE ENZYME"/>
    <property type="match status" value="1"/>
</dbReference>
<evidence type="ECO:0000313" key="5">
    <source>
        <dbReference type="EMBL" id="MBP2019971.1"/>
    </source>
</evidence>
<evidence type="ECO:0000313" key="6">
    <source>
        <dbReference type="Proteomes" id="UP001519289"/>
    </source>
</evidence>
<dbReference type="EMBL" id="JAGGLG010000041">
    <property type="protein sequence ID" value="MBP2019971.1"/>
    <property type="molecule type" value="Genomic_DNA"/>
</dbReference>
<name>A0ABS4JYD0_9FIRM</name>
<dbReference type="Proteomes" id="UP001519289">
    <property type="component" value="Unassembled WGS sequence"/>
</dbReference>
<proteinExistence type="predicted"/>
<sequence length="273" mass="28962">MEKLIITVALNGAEVTRAKNPHIPYTAEELAEDAVRCRQAGAAMVHVHGRLPDGTPTQDAGVYAGILSAIRARTDLIVQVSTGGAVGMTAEERLAPVTLRPEMASLTTGTVNFGDGVFSNPPDLIEQFARTMRDHGVVPEIECFDVGHIANALALVKRGILALPLHFDFVMGVPGGIAPTVRNLVHMSESLPPGCTWSVAGIGRAQLPLTTVAIAMGGHVRVGLEDNIYYTRGVPATNVMLVERIVRIANELGRAVATPDDARRILGLGQRTS</sequence>
<dbReference type="PANTHER" id="PTHR37418">
    <property type="entry name" value="3-KETO-5-AMINOHEXANOATE CLEAVAGE ENZYME-RELATED"/>
    <property type="match status" value="1"/>
</dbReference>
<organism evidence="5 6">
    <name type="scientific">Symbiobacterium terraclitae</name>
    <dbReference type="NCBI Taxonomy" id="557451"/>
    <lineage>
        <taxon>Bacteria</taxon>
        <taxon>Bacillati</taxon>
        <taxon>Bacillota</taxon>
        <taxon>Clostridia</taxon>
        <taxon>Eubacteriales</taxon>
        <taxon>Symbiobacteriaceae</taxon>
        <taxon>Symbiobacterium</taxon>
    </lineage>
</organism>
<keyword evidence="2" id="KW-0808">Transferase</keyword>
<accession>A0ABS4JYD0</accession>
<dbReference type="Gene3D" id="3.20.20.70">
    <property type="entry name" value="Aldolase class I"/>
    <property type="match status" value="1"/>
</dbReference>
<evidence type="ECO:0000256" key="4">
    <source>
        <dbReference type="ARBA" id="ARBA00022833"/>
    </source>
</evidence>
<gene>
    <name evidence="5" type="ORF">J2Z79_003418</name>
</gene>
<keyword evidence="3" id="KW-0479">Metal-binding</keyword>
<reference evidence="5 6" key="1">
    <citation type="submission" date="2021-03" db="EMBL/GenBank/DDBJ databases">
        <title>Genomic Encyclopedia of Type Strains, Phase IV (KMG-IV): sequencing the most valuable type-strain genomes for metagenomic binning, comparative biology and taxonomic classification.</title>
        <authorList>
            <person name="Goeker M."/>
        </authorList>
    </citation>
    <scope>NUCLEOTIDE SEQUENCE [LARGE SCALE GENOMIC DNA]</scope>
    <source>
        <strain evidence="5 6">DSM 27138</strain>
    </source>
</reference>
<keyword evidence="6" id="KW-1185">Reference proteome</keyword>
<dbReference type="InterPro" id="IPR008567">
    <property type="entry name" value="BKACE"/>
</dbReference>
<dbReference type="Pfam" id="PF05853">
    <property type="entry name" value="BKACE"/>
    <property type="match status" value="1"/>
</dbReference>